<keyword evidence="3" id="KW-0963">Cytoplasm</keyword>
<dbReference type="Gene3D" id="3.40.50.12370">
    <property type="match status" value="1"/>
</dbReference>
<dbReference type="InterPro" id="IPR006016">
    <property type="entry name" value="UspA"/>
</dbReference>
<evidence type="ECO:0000256" key="3">
    <source>
        <dbReference type="ARBA" id="ARBA00022490"/>
    </source>
</evidence>
<dbReference type="Proteomes" id="UP000305729">
    <property type="component" value="Chromosome 2"/>
</dbReference>
<evidence type="ECO:0000256" key="4">
    <source>
        <dbReference type="ARBA" id="ARBA00037131"/>
    </source>
</evidence>
<dbReference type="PANTHER" id="PTHR47892">
    <property type="entry name" value="UNIVERSAL STRESS PROTEIN E"/>
    <property type="match status" value="1"/>
</dbReference>
<evidence type="ECO:0000313" key="6">
    <source>
        <dbReference type="EMBL" id="QPB86024.1"/>
    </source>
</evidence>
<proteinExistence type="inferred from homology"/>
<evidence type="ECO:0000259" key="5">
    <source>
        <dbReference type="Pfam" id="PF00582"/>
    </source>
</evidence>
<protein>
    <recommendedName>
        <fullName evidence="5">UspA domain-containing protein</fullName>
    </recommendedName>
</protein>
<name>A0A5S3US53_9GAMM</name>
<comment type="function">
    <text evidence="4">Required for resistance to DNA-damaging agents.</text>
</comment>
<feature type="domain" description="UspA" evidence="5">
    <location>
        <begin position="4"/>
        <end position="143"/>
    </location>
</feature>
<reference evidence="6 7" key="1">
    <citation type="submission" date="2019-10" db="EMBL/GenBank/DDBJ databases">
        <title>Pseudoalteromonas rubra S4059.</title>
        <authorList>
            <person name="Paulsen S."/>
            <person name="Wang X."/>
        </authorList>
    </citation>
    <scope>NUCLEOTIDE SEQUENCE [LARGE SCALE GENOMIC DNA]</scope>
    <source>
        <strain evidence="6 7">S4059</strain>
    </source>
</reference>
<dbReference type="PANTHER" id="PTHR47892:SF1">
    <property type="entry name" value="UNIVERSAL STRESS PROTEIN E"/>
    <property type="match status" value="1"/>
</dbReference>
<feature type="domain" description="UspA" evidence="5">
    <location>
        <begin position="194"/>
        <end position="316"/>
    </location>
</feature>
<dbReference type="SUPFAM" id="SSF52402">
    <property type="entry name" value="Adenine nucleotide alpha hydrolases-like"/>
    <property type="match status" value="2"/>
</dbReference>
<gene>
    <name evidence="6" type="ORF">CWC22_023795</name>
</gene>
<evidence type="ECO:0000256" key="1">
    <source>
        <dbReference type="ARBA" id="ARBA00004496"/>
    </source>
</evidence>
<dbReference type="AlphaFoldDB" id="A0A5S3US53"/>
<comment type="similarity">
    <text evidence="2">Belongs to the universal stress protein A family.</text>
</comment>
<dbReference type="Pfam" id="PF00582">
    <property type="entry name" value="Usp"/>
    <property type="match status" value="2"/>
</dbReference>
<comment type="subcellular location">
    <subcellularLocation>
        <location evidence="1">Cytoplasm</location>
    </subcellularLocation>
</comment>
<organism evidence="6 7">
    <name type="scientific">Pseudoalteromonas rubra</name>
    <dbReference type="NCBI Taxonomy" id="43658"/>
    <lineage>
        <taxon>Bacteria</taxon>
        <taxon>Pseudomonadati</taxon>
        <taxon>Pseudomonadota</taxon>
        <taxon>Gammaproteobacteria</taxon>
        <taxon>Alteromonadales</taxon>
        <taxon>Pseudoalteromonadaceae</taxon>
        <taxon>Pseudoalteromonas</taxon>
    </lineage>
</organism>
<evidence type="ECO:0000313" key="7">
    <source>
        <dbReference type="Proteomes" id="UP000305729"/>
    </source>
</evidence>
<dbReference type="GO" id="GO:0005737">
    <property type="term" value="C:cytoplasm"/>
    <property type="evidence" value="ECO:0007669"/>
    <property type="project" value="UniProtKB-SubCell"/>
</dbReference>
<evidence type="ECO:0000256" key="2">
    <source>
        <dbReference type="ARBA" id="ARBA00008791"/>
    </source>
</evidence>
<sequence length="325" mass="36511">MTRFNRILCVVDPEATMDAAVVQALRLAQDNQADITFISVLKEVKHWRTFFTSKAEYASKLTELLANKRAAIDAKVKAQDNDQDPNIIVCTGIGFIEIIRRAIDEQCDLVVKCAEDADWMDRMLGSEDMHLLRKCPYPVLMLKPGQLDAFGKILATVDVNDSFRELDDEQVQDKLNQAVMEYSVSLSLPELSELHVGSAWDAYAEDWLRYGTFAHQSDEQVDDYVEQGRRDCATKLARLVTKMDARFDKSAVQYLQPRLHQVKGKASKEIPLLAQKHQIDLIVMGTVGRVGIPGLIIGNTAESILEQTQCSILAIKPKGFQTPIK</sequence>
<dbReference type="InterPro" id="IPR006015">
    <property type="entry name" value="Universal_stress_UspA"/>
</dbReference>
<accession>A0A5S3US53</accession>
<dbReference type="EMBL" id="CP045430">
    <property type="protein sequence ID" value="QPB86024.1"/>
    <property type="molecule type" value="Genomic_DNA"/>
</dbReference>
<dbReference type="RefSeq" id="WP_138539218.1">
    <property type="nucleotide sequence ID" value="NZ_CP045430.1"/>
</dbReference>
<dbReference type="PRINTS" id="PR01438">
    <property type="entry name" value="UNVRSLSTRESS"/>
</dbReference>
<dbReference type="CDD" id="cd00293">
    <property type="entry name" value="USP-like"/>
    <property type="match status" value="1"/>
</dbReference>